<evidence type="ECO:0000313" key="4">
    <source>
        <dbReference type="EMBL" id="ADY13907.1"/>
    </source>
</evidence>
<feature type="binding site" evidence="3">
    <location>
        <begin position="67"/>
        <end position="71"/>
    </location>
    <ligand>
        <name>D-ribulose 5-phosphate</name>
        <dbReference type="ChEBI" id="CHEBI:58121"/>
    </ligand>
</feature>
<dbReference type="AlphaFoldDB" id="F0RTJ9"/>
<evidence type="ECO:0000256" key="3">
    <source>
        <dbReference type="PIRSR" id="PIRSR005384-2"/>
    </source>
</evidence>
<dbReference type="SUPFAM" id="SSF89623">
    <property type="entry name" value="Ribose/Galactose isomerase RpiB/AlsB"/>
    <property type="match status" value="1"/>
</dbReference>
<dbReference type="InterPro" id="IPR003500">
    <property type="entry name" value="RpiB_LacA_LacB"/>
</dbReference>
<dbReference type="GO" id="GO:0005975">
    <property type="term" value="P:carbohydrate metabolic process"/>
    <property type="evidence" value="ECO:0007669"/>
    <property type="project" value="InterPro"/>
</dbReference>
<dbReference type="HOGENOM" id="CLU_091396_4_1_12"/>
<dbReference type="OrthoDB" id="1778624at2"/>
<dbReference type="KEGG" id="sbu:SpiBuddy_2086"/>
<dbReference type="InterPro" id="IPR036569">
    <property type="entry name" value="RpiB_LacA_LacB_sf"/>
</dbReference>
<dbReference type="Gene3D" id="3.40.1400.10">
    <property type="entry name" value="Sugar-phosphate isomerase, RpiB/LacA/LacB"/>
    <property type="match status" value="1"/>
</dbReference>
<feature type="binding site" evidence="3">
    <location>
        <position position="110"/>
    </location>
    <ligand>
        <name>D-ribulose 5-phosphate</name>
        <dbReference type="ChEBI" id="CHEBI:58121"/>
    </ligand>
</feature>
<dbReference type="NCBIfam" id="TIGR00689">
    <property type="entry name" value="rpiB_lacA_lacB"/>
    <property type="match status" value="1"/>
</dbReference>
<dbReference type="NCBIfam" id="NF004051">
    <property type="entry name" value="PRK05571.1"/>
    <property type="match status" value="1"/>
</dbReference>
<gene>
    <name evidence="4" type="ordered locus">SpiBuddy_2086</name>
</gene>
<sequence length="148" mass="16288">MPSVVLANDHGAVDLATLLVEYLEKVGYTVNHLGVKTNDSVDYPDMAKIACDEYKKGGYEFGILLCGTGIGISISANKIEGIRCALPQNSYAAAMARRHNDVNFIAFGGRINYPENPVDMLDAFMEATFEGDRHQRRVDKIMSLEHSC</sequence>
<feature type="binding site" evidence="3">
    <location>
        <position position="137"/>
    </location>
    <ligand>
        <name>D-ribulose 5-phosphate</name>
        <dbReference type="ChEBI" id="CHEBI:58121"/>
    </ligand>
</feature>
<reference evidence="5" key="1">
    <citation type="submission" date="2011-02" db="EMBL/GenBank/DDBJ databases">
        <title>Complete sequence of Spirochaeta sp. Buddy.</title>
        <authorList>
            <person name="Lucas S."/>
            <person name="Copeland A."/>
            <person name="Lapidus A."/>
            <person name="Cheng J.-F."/>
            <person name="Goodwin L."/>
            <person name="Pitluck S."/>
            <person name="Zeytun A."/>
            <person name="Detter J.C."/>
            <person name="Han C."/>
            <person name="Tapia R."/>
            <person name="Land M."/>
            <person name="Hauser L."/>
            <person name="Kyrpides N."/>
            <person name="Ivanova N."/>
            <person name="Mikhailova N."/>
            <person name="Pagani I."/>
            <person name="Ritalahti K.M."/>
            <person name="Loeffler F.E."/>
            <person name="Woyke T."/>
        </authorList>
    </citation>
    <scope>NUCLEOTIDE SEQUENCE [LARGE SCALE GENOMIC DNA]</scope>
    <source>
        <strain evidence="5">ATCC BAA-1886 / DSM 22777 / Buddy</strain>
    </source>
</reference>
<accession>F0RTJ9</accession>
<evidence type="ECO:0000313" key="5">
    <source>
        <dbReference type="Proteomes" id="UP000008466"/>
    </source>
</evidence>
<proteinExistence type="inferred from homology"/>
<feature type="active site" description="Proton acceptor" evidence="2">
    <location>
        <position position="66"/>
    </location>
</feature>
<dbReference type="RefSeq" id="WP_013607756.1">
    <property type="nucleotide sequence ID" value="NC_015152.1"/>
</dbReference>
<name>F0RTJ9_SPHGB</name>
<feature type="binding site" evidence="3">
    <location>
        <position position="133"/>
    </location>
    <ligand>
        <name>D-ribulose 5-phosphate</name>
        <dbReference type="ChEBI" id="CHEBI:58121"/>
    </ligand>
</feature>
<keyword evidence="4" id="KW-0413">Isomerase</keyword>
<dbReference type="eggNOG" id="COG0698">
    <property type="taxonomic scope" value="Bacteria"/>
</dbReference>
<evidence type="ECO:0000256" key="1">
    <source>
        <dbReference type="ARBA" id="ARBA00008754"/>
    </source>
</evidence>
<dbReference type="STRING" id="158189.SpiBuddy_2086"/>
<dbReference type="PANTHER" id="PTHR30345:SF0">
    <property type="entry name" value="DNA DAMAGE-REPAIR_TOLERATION PROTEIN DRT102"/>
    <property type="match status" value="1"/>
</dbReference>
<dbReference type="Pfam" id="PF02502">
    <property type="entry name" value="LacAB_rpiB"/>
    <property type="match status" value="1"/>
</dbReference>
<protein>
    <submittedName>
        <fullName evidence="4">Sugar-phosphate isomerase, RpiB/LacA/LacB family</fullName>
    </submittedName>
</protein>
<comment type="similarity">
    <text evidence="1">Belongs to the LacAB/RpiB family.</text>
</comment>
<dbReference type="PIRSF" id="PIRSF005384">
    <property type="entry name" value="RpiB_LacA_B"/>
    <property type="match status" value="1"/>
</dbReference>
<dbReference type="EMBL" id="CP002541">
    <property type="protein sequence ID" value="ADY13907.1"/>
    <property type="molecule type" value="Genomic_DNA"/>
</dbReference>
<feature type="binding site" evidence="3">
    <location>
        <position position="100"/>
    </location>
    <ligand>
        <name>D-ribulose 5-phosphate</name>
        <dbReference type="ChEBI" id="CHEBI:58121"/>
    </ligand>
</feature>
<feature type="active site" description="Proton donor" evidence="2">
    <location>
        <position position="99"/>
    </location>
</feature>
<dbReference type="GO" id="GO:0016861">
    <property type="term" value="F:intramolecular oxidoreductase activity, interconverting aldoses and ketoses"/>
    <property type="evidence" value="ECO:0007669"/>
    <property type="project" value="UniProtKB-ARBA"/>
</dbReference>
<evidence type="ECO:0000256" key="2">
    <source>
        <dbReference type="PIRSR" id="PIRSR005384-1"/>
    </source>
</evidence>
<organism evidence="4 5">
    <name type="scientific">Sphaerochaeta globosa (strain ATCC BAA-1886 / DSM 22777 / Buddy)</name>
    <name type="common">Spirochaeta sp. (strain Buddy)</name>
    <dbReference type="NCBI Taxonomy" id="158189"/>
    <lineage>
        <taxon>Bacteria</taxon>
        <taxon>Pseudomonadati</taxon>
        <taxon>Spirochaetota</taxon>
        <taxon>Spirochaetia</taxon>
        <taxon>Spirochaetales</taxon>
        <taxon>Sphaerochaetaceae</taxon>
        <taxon>Sphaerochaeta</taxon>
    </lineage>
</organism>
<feature type="binding site" evidence="3">
    <location>
        <begin position="9"/>
        <end position="10"/>
    </location>
    <ligand>
        <name>D-ribulose 5-phosphate</name>
        <dbReference type="ChEBI" id="CHEBI:58121"/>
    </ligand>
</feature>
<dbReference type="Proteomes" id="UP000008466">
    <property type="component" value="Chromosome"/>
</dbReference>
<keyword evidence="5" id="KW-1185">Reference proteome</keyword>
<dbReference type="PANTHER" id="PTHR30345">
    <property type="entry name" value="RIBOSE-5-PHOSPHATE ISOMERASE B"/>
    <property type="match status" value="1"/>
</dbReference>